<dbReference type="EMBL" id="UINC01014132">
    <property type="protein sequence ID" value="SVA60508.1"/>
    <property type="molecule type" value="Genomic_DNA"/>
</dbReference>
<keyword evidence="6" id="KW-0482">Metalloprotease</keyword>
<dbReference type="SUPFAM" id="SSF48452">
    <property type="entry name" value="TPR-like"/>
    <property type="match status" value="1"/>
</dbReference>
<feature type="non-terminal residue" evidence="8">
    <location>
        <position position="1"/>
    </location>
</feature>
<dbReference type="CDD" id="cd07332">
    <property type="entry name" value="M48C_Oma1_like"/>
    <property type="match status" value="1"/>
</dbReference>
<dbReference type="PANTHER" id="PTHR22726">
    <property type="entry name" value="METALLOENDOPEPTIDASE OMA1"/>
    <property type="match status" value="1"/>
</dbReference>
<dbReference type="Gene3D" id="3.30.2010.10">
    <property type="entry name" value="Metalloproteases ('zincins'), catalytic domain"/>
    <property type="match status" value="1"/>
</dbReference>
<evidence type="ECO:0000256" key="5">
    <source>
        <dbReference type="ARBA" id="ARBA00022833"/>
    </source>
</evidence>
<protein>
    <recommendedName>
        <fullName evidence="7">Peptidase M48 domain-containing protein</fullName>
    </recommendedName>
</protein>
<dbReference type="AlphaFoldDB" id="A0A381X765"/>
<evidence type="ECO:0000313" key="8">
    <source>
        <dbReference type="EMBL" id="SVA60508.1"/>
    </source>
</evidence>
<evidence type="ECO:0000256" key="6">
    <source>
        <dbReference type="ARBA" id="ARBA00023049"/>
    </source>
</evidence>
<keyword evidence="4" id="KW-0378">Hydrolase</keyword>
<dbReference type="Pfam" id="PF01435">
    <property type="entry name" value="Peptidase_M48"/>
    <property type="match status" value="1"/>
</dbReference>
<dbReference type="InterPro" id="IPR011990">
    <property type="entry name" value="TPR-like_helical_dom_sf"/>
</dbReference>
<keyword evidence="3" id="KW-0479">Metal-binding</keyword>
<sequence length="443" mass="50625">VKRINIFLLITFFYIFSAHKAASFEIVRDVELENFTKKIVSSLIKNTEIEHGEINYYFIKSNEINAFVTGGNNLFINTEILIAADDYREYAAVLAHELAHVLGGHIFRTKEEINNLGNRAFPIYVLGILGILGGAADAGIATLMVGSASVQDGYTYYSRNQEASADQFAVKLLCKNKIDGKYLIDFLYKLDQATPYVPEQTSYRSTHPITSERATWIESALIQHNGCKYSQNKSFQDEFEFLKAKLFGFTHNGNETFAVYNSDSDIDKYALAVANYFSGDHDNSIKLLNQLIESNPENPFFRELIGEIHFSKHNYNSAIKHQKISIDLLSEESDLYYMMIGNYYLANENKANYLESIKLLKKSLRLNPKNTYSWYLLAKAYAQTDNLPLAEYSTAERYYLIGNHKLAHQFAVKSLKNIEKNTTEWYRANDLLNIIANMQLQDS</sequence>
<gene>
    <name evidence="8" type="ORF">METZ01_LOCUS113362</name>
</gene>
<evidence type="ECO:0000259" key="7">
    <source>
        <dbReference type="Pfam" id="PF01435"/>
    </source>
</evidence>
<evidence type="ECO:0000256" key="4">
    <source>
        <dbReference type="ARBA" id="ARBA00022801"/>
    </source>
</evidence>
<dbReference type="InterPro" id="IPR001915">
    <property type="entry name" value="Peptidase_M48"/>
</dbReference>
<evidence type="ECO:0000256" key="2">
    <source>
        <dbReference type="ARBA" id="ARBA00022670"/>
    </source>
</evidence>
<dbReference type="Pfam" id="PF13432">
    <property type="entry name" value="TPR_16"/>
    <property type="match status" value="1"/>
</dbReference>
<keyword evidence="5" id="KW-0862">Zinc</keyword>
<accession>A0A381X765</accession>
<dbReference type="GO" id="GO:0004222">
    <property type="term" value="F:metalloendopeptidase activity"/>
    <property type="evidence" value="ECO:0007669"/>
    <property type="project" value="InterPro"/>
</dbReference>
<dbReference type="PANTHER" id="PTHR22726:SF1">
    <property type="entry name" value="METALLOENDOPEPTIDASE OMA1, MITOCHONDRIAL"/>
    <property type="match status" value="1"/>
</dbReference>
<dbReference type="GO" id="GO:0016020">
    <property type="term" value="C:membrane"/>
    <property type="evidence" value="ECO:0007669"/>
    <property type="project" value="TreeGrafter"/>
</dbReference>
<comment type="cofactor">
    <cofactor evidence="1">
        <name>Zn(2+)</name>
        <dbReference type="ChEBI" id="CHEBI:29105"/>
    </cofactor>
</comment>
<dbReference type="Gene3D" id="1.25.40.10">
    <property type="entry name" value="Tetratricopeptide repeat domain"/>
    <property type="match status" value="1"/>
</dbReference>
<reference evidence="8" key="1">
    <citation type="submission" date="2018-05" db="EMBL/GenBank/DDBJ databases">
        <authorList>
            <person name="Lanie J.A."/>
            <person name="Ng W.-L."/>
            <person name="Kazmierczak K.M."/>
            <person name="Andrzejewski T.M."/>
            <person name="Davidsen T.M."/>
            <person name="Wayne K.J."/>
            <person name="Tettelin H."/>
            <person name="Glass J.I."/>
            <person name="Rusch D."/>
            <person name="Podicherti R."/>
            <person name="Tsui H.-C.T."/>
            <person name="Winkler M.E."/>
        </authorList>
    </citation>
    <scope>NUCLEOTIDE SEQUENCE</scope>
</reference>
<keyword evidence="2" id="KW-0645">Protease</keyword>
<name>A0A381X765_9ZZZZ</name>
<evidence type="ECO:0000256" key="1">
    <source>
        <dbReference type="ARBA" id="ARBA00001947"/>
    </source>
</evidence>
<feature type="domain" description="Peptidase M48" evidence="7">
    <location>
        <begin position="37"/>
        <end position="218"/>
    </location>
</feature>
<dbReference type="InterPro" id="IPR051156">
    <property type="entry name" value="Mito/Outer_Membr_Metalloprot"/>
</dbReference>
<dbReference type="GO" id="GO:0051603">
    <property type="term" value="P:proteolysis involved in protein catabolic process"/>
    <property type="evidence" value="ECO:0007669"/>
    <property type="project" value="TreeGrafter"/>
</dbReference>
<evidence type="ECO:0000256" key="3">
    <source>
        <dbReference type="ARBA" id="ARBA00022723"/>
    </source>
</evidence>
<dbReference type="GO" id="GO:0046872">
    <property type="term" value="F:metal ion binding"/>
    <property type="evidence" value="ECO:0007669"/>
    <property type="project" value="UniProtKB-KW"/>
</dbReference>
<organism evidence="8">
    <name type="scientific">marine metagenome</name>
    <dbReference type="NCBI Taxonomy" id="408172"/>
    <lineage>
        <taxon>unclassified sequences</taxon>
        <taxon>metagenomes</taxon>
        <taxon>ecological metagenomes</taxon>
    </lineage>
</organism>
<proteinExistence type="predicted"/>